<dbReference type="GO" id="GO:0006897">
    <property type="term" value="P:endocytosis"/>
    <property type="evidence" value="ECO:0007669"/>
    <property type="project" value="TreeGrafter"/>
</dbReference>
<reference evidence="4 5" key="1">
    <citation type="submission" date="2022-09" db="EMBL/GenBank/DDBJ databases">
        <authorList>
            <person name="Palmer J.M."/>
        </authorList>
    </citation>
    <scope>NUCLEOTIDE SEQUENCE [LARGE SCALE GENOMIC DNA]</scope>
    <source>
        <strain evidence="4 5">DSM 7382</strain>
    </source>
</reference>
<dbReference type="Pfam" id="PF12763">
    <property type="entry name" value="EH"/>
    <property type="match status" value="3"/>
</dbReference>
<feature type="compositionally biased region" description="Low complexity" evidence="1">
    <location>
        <begin position="419"/>
        <end position="433"/>
    </location>
</feature>
<dbReference type="Gene3D" id="1.10.238.10">
    <property type="entry name" value="EF-hand"/>
    <property type="match status" value="3"/>
</dbReference>
<feature type="compositionally biased region" description="Polar residues" evidence="1">
    <location>
        <begin position="434"/>
        <end position="463"/>
    </location>
</feature>
<sequence length="590" mass="63165">MSKFNPTAAEVAIVNQIFAHADPQKLGVVTGEAAVKVFSGTKLSPSVLAEVWALADEDNNGVLTRKGVAVAVRLLGHAQRGERVTEALVQQPGPVPVIEGFAAPIVQQATGVPTPRSPPPGFPPLTPQDKTKFMKLFIGSGPQSGLLSGDKARDILVKSKLPVDKLSQIWALADTKSRGALDLTDFTIAMYLVQASMAGRLASIPASLPPYLYEQAKGTPDFVASHATGESGSFSPTSSIFPRPISTIQPQYTGQSLHPQTTGNALRPTHTGPALPPRSPFQLTTQHTGQNVPWDITPTEKANADRFFDTLDTQKKGFIDGDTAVPFFTQSKLPDDALAQIWDLSDLNNNGLLTRDGFAVAMHLIQNKLTGKEIPSTLPISLIPPSMRNNFPAVQAPPKPQISEAMRDLLWDDTPPPSTTTAQAPPVPQTQVAGTLSPQHTASPPQVQHSVFGTTDPFSNSYSPFANAPAPAPAPTFQRNLLDDDDEPAATSPPLQDKSAEIGNTQNQLNSTNRSLETTKAERVNLEQVLADQAAQLSALQTQLSSAKATYETETRLLTALRERFSTQSADIQKTRQSSSMQRAISVPSV</sequence>
<feature type="compositionally biased region" description="Polar residues" evidence="1">
    <location>
        <begin position="249"/>
        <end position="264"/>
    </location>
</feature>
<dbReference type="GO" id="GO:0005886">
    <property type="term" value="C:plasma membrane"/>
    <property type="evidence" value="ECO:0007669"/>
    <property type="project" value="TreeGrafter"/>
</dbReference>
<dbReference type="EMBL" id="JASBNA010000003">
    <property type="protein sequence ID" value="KAK7693149.1"/>
    <property type="molecule type" value="Genomic_DNA"/>
</dbReference>
<feature type="region of interest" description="Disordered" evidence="1">
    <location>
        <begin position="410"/>
        <end position="513"/>
    </location>
</feature>
<dbReference type="CDD" id="cd00052">
    <property type="entry name" value="EH"/>
    <property type="match status" value="3"/>
</dbReference>
<dbReference type="InterPro" id="IPR011992">
    <property type="entry name" value="EF-hand-dom_pair"/>
</dbReference>
<dbReference type="PANTHER" id="PTHR11216:SF170">
    <property type="entry name" value="DYNAMIN ASSOCIATED PROTEIN 160, ISOFORM D"/>
    <property type="match status" value="1"/>
</dbReference>
<dbReference type="InterPro" id="IPR000261">
    <property type="entry name" value="EH_dom"/>
</dbReference>
<dbReference type="SMART" id="SM00027">
    <property type="entry name" value="EH"/>
    <property type="match status" value="3"/>
</dbReference>
<comment type="caution">
    <text evidence="4">The sequence shown here is derived from an EMBL/GenBank/DDBJ whole genome shotgun (WGS) entry which is preliminary data.</text>
</comment>
<feature type="domain" description="EH" evidence="2">
    <location>
        <begin position="10"/>
        <end position="96"/>
    </location>
</feature>
<dbReference type="SUPFAM" id="SSF47473">
    <property type="entry name" value="EF-hand"/>
    <property type="match status" value="3"/>
</dbReference>
<feature type="compositionally biased region" description="Polar residues" evidence="1">
    <location>
        <begin position="502"/>
        <end position="513"/>
    </location>
</feature>
<gene>
    <name evidence="4" type="ORF">QCA50_002715</name>
</gene>
<feature type="domain" description="EH" evidence="2">
    <location>
        <begin position="300"/>
        <end position="389"/>
    </location>
</feature>
<dbReference type="GO" id="GO:0005509">
    <property type="term" value="F:calcium ion binding"/>
    <property type="evidence" value="ECO:0007669"/>
    <property type="project" value="InterPro"/>
</dbReference>
<evidence type="ECO:0000313" key="5">
    <source>
        <dbReference type="Proteomes" id="UP001385951"/>
    </source>
</evidence>
<feature type="compositionally biased region" description="Polar residues" evidence="1">
    <location>
        <begin position="281"/>
        <end position="291"/>
    </location>
</feature>
<evidence type="ECO:0000313" key="4">
    <source>
        <dbReference type="EMBL" id="KAK7693149.1"/>
    </source>
</evidence>
<name>A0AAW0GMT7_9APHY</name>
<evidence type="ECO:0000259" key="3">
    <source>
        <dbReference type="PROSITE" id="PS50222"/>
    </source>
</evidence>
<proteinExistence type="predicted"/>
<dbReference type="PROSITE" id="PS50222">
    <property type="entry name" value="EF_HAND_2"/>
    <property type="match status" value="2"/>
</dbReference>
<dbReference type="AlphaFoldDB" id="A0AAW0GMT7"/>
<keyword evidence="5" id="KW-1185">Reference proteome</keyword>
<protein>
    <submittedName>
        <fullName evidence="4">Uncharacterized protein</fullName>
    </submittedName>
</protein>
<accession>A0AAW0GMT7</accession>
<dbReference type="GO" id="GO:0005737">
    <property type="term" value="C:cytoplasm"/>
    <property type="evidence" value="ECO:0007669"/>
    <property type="project" value="TreeGrafter"/>
</dbReference>
<feature type="domain" description="EH" evidence="2">
    <location>
        <begin position="129"/>
        <end position="219"/>
    </location>
</feature>
<feature type="region of interest" description="Disordered" evidence="1">
    <location>
        <begin position="566"/>
        <end position="590"/>
    </location>
</feature>
<dbReference type="Proteomes" id="UP001385951">
    <property type="component" value="Unassembled WGS sequence"/>
</dbReference>
<feature type="region of interest" description="Disordered" evidence="1">
    <location>
        <begin position="249"/>
        <end position="297"/>
    </location>
</feature>
<organism evidence="4 5">
    <name type="scientific">Cerrena zonata</name>
    <dbReference type="NCBI Taxonomy" id="2478898"/>
    <lineage>
        <taxon>Eukaryota</taxon>
        <taxon>Fungi</taxon>
        <taxon>Dikarya</taxon>
        <taxon>Basidiomycota</taxon>
        <taxon>Agaricomycotina</taxon>
        <taxon>Agaricomycetes</taxon>
        <taxon>Polyporales</taxon>
        <taxon>Cerrenaceae</taxon>
        <taxon>Cerrena</taxon>
    </lineage>
</organism>
<dbReference type="GO" id="GO:0016197">
    <property type="term" value="P:endosomal transport"/>
    <property type="evidence" value="ECO:0007669"/>
    <property type="project" value="TreeGrafter"/>
</dbReference>
<evidence type="ECO:0000256" key="1">
    <source>
        <dbReference type="SAM" id="MobiDB-lite"/>
    </source>
</evidence>
<evidence type="ECO:0000259" key="2">
    <source>
        <dbReference type="PROSITE" id="PS50031"/>
    </source>
</evidence>
<dbReference type="PROSITE" id="PS50031">
    <property type="entry name" value="EH"/>
    <property type="match status" value="3"/>
</dbReference>
<dbReference type="InterPro" id="IPR002048">
    <property type="entry name" value="EF_hand_dom"/>
</dbReference>
<dbReference type="PANTHER" id="PTHR11216">
    <property type="entry name" value="EH DOMAIN"/>
    <property type="match status" value="1"/>
</dbReference>
<feature type="domain" description="EF-hand" evidence="3">
    <location>
        <begin position="333"/>
        <end position="368"/>
    </location>
</feature>
<feature type="domain" description="EF-hand" evidence="3">
    <location>
        <begin position="43"/>
        <end position="78"/>
    </location>
</feature>